<evidence type="ECO:0000313" key="1">
    <source>
        <dbReference type="EMBL" id="PZC78668.1"/>
    </source>
</evidence>
<evidence type="ECO:0000313" key="2">
    <source>
        <dbReference type="Proteomes" id="UP000249218"/>
    </source>
</evidence>
<dbReference type="AlphaFoldDB" id="A0A2W1BUE5"/>
<keyword evidence="2" id="KW-1185">Reference proteome</keyword>
<name>A0A2W1BUE5_HELAM</name>
<organism evidence="1 2">
    <name type="scientific">Helicoverpa armigera</name>
    <name type="common">Cotton bollworm</name>
    <name type="synonym">Heliothis armigera</name>
    <dbReference type="NCBI Taxonomy" id="29058"/>
    <lineage>
        <taxon>Eukaryota</taxon>
        <taxon>Metazoa</taxon>
        <taxon>Ecdysozoa</taxon>
        <taxon>Arthropoda</taxon>
        <taxon>Hexapoda</taxon>
        <taxon>Insecta</taxon>
        <taxon>Pterygota</taxon>
        <taxon>Neoptera</taxon>
        <taxon>Endopterygota</taxon>
        <taxon>Lepidoptera</taxon>
        <taxon>Glossata</taxon>
        <taxon>Ditrysia</taxon>
        <taxon>Noctuoidea</taxon>
        <taxon>Noctuidae</taxon>
        <taxon>Heliothinae</taxon>
        <taxon>Helicoverpa</taxon>
    </lineage>
</organism>
<proteinExistence type="predicted"/>
<dbReference type="Proteomes" id="UP000249218">
    <property type="component" value="Unassembled WGS sequence"/>
</dbReference>
<gene>
    <name evidence="1" type="primary">HaOG201967</name>
    <name evidence="1" type="ORF">B5X24_HaOG201967</name>
</gene>
<reference evidence="1 2" key="1">
    <citation type="journal article" date="2017" name="BMC Biol.">
        <title>Genomic innovations, transcriptional plasticity and gene loss underlying the evolution and divergence of two highly polyphagous and invasive Helicoverpa pest species.</title>
        <authorList>
            <person name="Pearce S.L."/>
            <person name="Clarke D.F."/>
            <person name="East P.D."/>
            <person name="Elfekih S."/>
            <person name="Gordon K.H."/>
            <person name="Jermiin L.S."/>
            <person name="McGaughran A."/>
            <person name="Oakeshott J.G."/>
            <person name="Papanikolaou A."/>
            <person name="Perera O.P."/>
            <person name="Rane R.V."/>
            <person name="Richards S."/>
            <person name="Tay W.T."/>
            <person name="Walsh T.K."/>
            <person name="Anderson A."/>
            <person name="Anderson C.J."/>
            <person name="Asgari S."/>
            <person name="Board P.G."/>
            <person name="Bretschneider A."/>
            <person name="Campbell P.M."/>
            <person name="Chertemps T."/>
            <person name="Christeller J.T."/>
            <person name="Coppin C.W."/>
            <person name="Downes S.J."/>
            <person name="Duan G."/>
            <person name="Farnsworth C.A."/>
            <person name="Good R.T."/>
            <person name="Han L.B."/>
            <person name="Han Y.C."/>
            <person name="Hatje K."/>
            <person name="Horne I."/>
            <person name="Huang Y.P."/>
            <person name="Hughes D.S."/>
            <person name="Jacquin-Joly E."/>
            <person name="James W."/>
            <person name="Jhangiani S."/>
            <person name="Kollmar M."/>
            <person name="Kuwar S.S."/>
            <person name="Li S."/>
            <person name="Liu N.Y."/>
            <person name="Maibeche M.T."/>
            <person name="Miller J.R."/>
            <person name="Montagne N."/>
            <person name="Perry T."/>
            <person name="Qu J."/>
            <person name="Song S.V."/>
            <person name="Sutton G.G."/>
            <person name="Vogel H."/>
            <person name="Walenz B.P."/>
            <person name="Xu W."/>
            <person name="Zhang H.J."/>
            <person name="Zou Z."/>
            <person name="Batterham P."/>
            <person name="Edwards O.R."/>
            <person name="Feyereisen R."/>
            <person name="Gibbs R.A."/>
            <person name="Heckel D.G."/>
            <person name="McGrath A."/>
            <person name="Robin C."/>
            <person name="Scherer S.E."/>
            <person name="Worley K.C."/>
            <person name="Wu Y.D."/>
        </authorList>
    </citation>
    <scope>NUCLEOTIDE SEQUENCE [LARGE SCALE GENOMIC DNA]</scope>
    <source>
        <strain evidence="1">Harm_GR_Male_#8</strain>
        <tissue evidence="1">Whole organism</tissue>
    </source>
</reference>
<sequence>MISSDFNSLNVPVTEVGSKILRGWIARFMYPAKSEEQLACEKEWLQAGHMWLAHRGGFTAVVRDGEADAGRAKVRVLQTGEIITVDEDDLEKVRNREQFLNEE</sequence>
<dbReference type="EMBL" id="KZ149898">
    <property type="protein sequence ID" value="PZC78668.1"/>
    <property type="molecule type" value="Genomic_DNA"/>
</dbReference>
<dbReference type="OrthoDB" id="2914378at2759"/>
<accession>A0A2W1BUE5</accession>
<protein>
    <submittedName>
        <fullName evidence="1">Uncharacterized protein</fullName>
    </submittedName>
</protein>